<reference evidence="3 4" key="1">
    <citation type="submission" date="2019-06" db="EMBL/GenBank/DDBJ databases">
        <title>Whole genome shotgun sequence of Flavobacterium flevense NBRC 14960.</title>
        <authorList>
            <person name="Hosoyama A."/>
            <person name="Uohara A."/>
            <person name="Ohji S."/>
            <person name="Ichikawa N."/>
        </authorList>
    </citation>
    <scope>NUCLEOTIDE SEQUENCE [LARGE SCALE GENOMIC DNA]</scope>
    <source>
        <strain evidence="3 4">NBRC 14960</strain>
    </source>
</reference>
<evidence type="ECO:0000259" key="1">
    <source>
        <dbReference type="Pfam" id="PF08522"/>
    </source>
</evidence>
<feature type="domain" description="BT-3987-like N-terminal" evidence="1">
    <location>
        <begin position="17"/>
        <end position="142"/>
    </location>
</feature>
<organism evidence="3 4">
    <name type="scientific">Flavobacterium flevense</name>
    <dbReference type="NCBI Taxonomy" id="983"/>
    <lineage>
        <taxon>Bacteria</taxon>
        <taxon>Pseudomonadati</taxon>
        <taxon>Bacteroidota</taxon>
        <taxon>Flavobacteriia</taxon>
        <taxon>Flavobacteriales</taxon>
        <taxon>Flavobacteriaceae</taxon>
        <taxon>Flavobacterium</taxon>
    </lineage>
</organism>
<sequence>MTFGCENGENEFEDFDTQNVYFPIQYPVRTISLLEDSRIDNSIDLQKSFNIGVAVGGLRNNSIDRKVTIAVAPELVQNVTTGGVPVLLMPSNYYTLASNEITIPAGSFSGTVKVQLTDAFFNDPLAVKTTYVIPLVIVSSNTTGILSGVPVEGVVNPDRRISEHWQANFKPKDFTLFAVKYINKYQGKYLHKGKDDTLDAGGAVVSSDVYSTQYLEQNILTDLFTVGLSKSTMNRIGKSNATTSKMDLTFGANGAITISTATGGLSVNGTGKFIARDEEGALTWGGESRKTLILDYTYTAGTVNHHVKDTLVFRNDELKFEEFSIVVNNP</sequence>
<dbReference type="Pfam" id="PF18620">
    <property type="entry name" value="DUF5627"/>
    <property type="match status" value="1"/>
</dbReference>
<proteinExistence type="predicted"/>
<dbReference type="Pfam" id="PF08522">
    <property type="entry name" value="BT_3987-like_N"/>
    <property type="match status" value="1"/>
</dbReference>
<dbReference type="InterPro" id="IPR013728">
    <property type="entry name" value="BT_3987-like_N"/>
</dbReference>
<feature type="domain" description="DUF5627" evidence="2">
    <location>
        <begin position="184"/>
        <end position="315"/>
    </location>
</feature>
<comment type="caution">
    <text evidence="3">The sequence shown here is derived from an EMBL/GenBank/DDBJ whole genome shotgun (WGS) entry which is preliminary data.</text>
</comment>
<protein>
    <recommendedName>
        <fullName evidence="5">DUF1735 domain-containing protein</fullName>
    </recommendedName>
</protein>
<accession>A0A4Y4AZN4</accession>
<evidence type="ECO:0000313" key="3">
    <source>
        <dbReference type="EMBL" id="GEC72602.1"/>
    </source>
</evidence>
<evidence type="ECO:0000313" key="4">
    <source>
        <dbReference type="Proteomes" id="UP000316775"/>
    </source>
</evidence>
<dbReference type="Gene3D" id="2.60.40.1740">
    <property type="entry name" value="hypothetical protein (bacova_03559)"/>
    <property type="match status" value="1"/>
</dbReference>
<name>A0A4Y4AZN4_9FLAO</name>
<dbReference type="AlphaFoldDB" id="A0A4Y4AZN4"/>
<dbReference type="EMBL" id="BJNP01000022">
    <property type="protein sequence ID" value="GEC72602.1"/>
    <property type="molecule type" value="Genomic_DNA"/>
</dbReference>
<keyword evidence="4" id="KW-1185">Reference proteome</keyword>
<evidence type="ECO:0008006" key="5">
    <source>
        <dbReference type="Google" id="ProtNLM"/>
    </source>
</evidence>
<dbReference type="STRING" id="983.SAMN05443543_11423"/>
<gene>
    <name evidence="3" type="ORF">FFL01_21410</name>
</gene>
<dbReference type="Gene3D" id="2.40.128.420">
    <property type="match status" value="1"/>
</dbReference>
<dbReference type="InterPro" id="IPR040580">
    <property type="entry name" value="DUF5627"/>
</dbReference>
<evidence type="ECO:0000259" key="2">
    <source>
        <dbReference type="Pfam" id="PF18620"/>
    </source>
</evidence>
<dbReference type="Proteomes" id="UP000316775">
    <property type="component" value="Unassembled WGS sequence"/>
</dbReference>